<protein>
    <recommendedName>
        <fullName evidence="1">DUF8017 domain-containing protein</fullName>
    </recommendedName>
</protein>
<reference evidence="2 3" key="1">
    <citation type="submission" date="2018-11" db="EMBL/GenBank/DDBJ databases">
        <title>Rhodococcus spongicola sp. nov. and Rhodococcus xishaensis sp. nov. from marine sponges.</title>
        <authorList>
            <person name="Li L."/>
            <person name="Lin H.W."/>
        </authorList>
    </citation>
    <scope>NUCLEOTIDE SEQUENCE [LARGE SCALE GENOMIC DNA]</scope>
    <source>
        <strain evidence="2 3">LHW50502</strain>
    </source>
</reference>
<dbReference type="Pfam" id="PF26056">
    <property type="entry name" value="DUF8017"/>
    <property type="match status" value="1"/>
</dbReference>
<evidence type="ECO:0000259" key="1">
    <source>
        <dbReference type="Pfam" id="PF26056"/>
    </source>
</evidence>
<sequence>MQFPPPKIDVEPGEPQPIATKFGLTYDIPPDWDNEWSAVFGWSDDDGLIAGYGAHGQYGYEYCDAVDGATLAVTGATGRRGIDIETAALDEVRLAERIFADDDRMPKVTYTEAQRFTIAGNPAVRYTALVDDVPKSNECDPPRARFDVVATRGFATAEVMVLVVEAHQGLPGAIEAETIDQIIGTLRPS</sequence>
<accession>A0A438B1X7</accession>
<dbReference type="OrthoDB" id="4552829at2"/>
<keyword evidence="3" id="KW-1185">Reference proteome</keyword>
<gene>
    <name evidence="2" type="ORF">EF834_04880</name>
</gene>
<comment type="caution">
    <text evidence="2">The sequence shown here is derived from an EMBL/GenBank/DDBJ whole genome shotgun (WGS) entry which is preliminary data.</text>
</comment>
<evidence type="ECO:0000313" key="3">
    <source>
        <dbReference type="Proteomes" id="UP000284333"/>
    </source>
</evidence>
<dbReference type="EMBL" id="RKLN01000002">
    <property type="protein sequence ID" value="RVW04953.1"/>
    <property type="molecule type" value="Genomic_DNA"/>
</dbReference>
<evidence type="ECO:0000313" key="2">
    <source>
        <dbReference type="EMBL" id="RVW04953.1"/>
    </source>
</evidence>
<dbReference type="InterPro" id="IPR058330">
    <property type="entry name" value="DUF8017"/>
</dbReference>
<feature type="domain" description="DUF8017" evidence="1">
    <location>
        <begin position="12"/>
        <end position="188"/>
    </location>
</feature>
<dbReference type="Proteomes" id="UP000284333">
    <property type="component" value="Unassembled WGS sequence"/>
</dbReference>
<organism evidence="2 3">
    <name type="scientific">Rhodococcus spongiicola</name>
    <dbReference type="NCBI Taxonomy" id="2487352"/>
    <lineage>
        <taxon>Bacteria</taxon>
        <taxon>Bacillati</taxon>
        <taxon>Actinomycetota</taxon>
        <taxon>Actinomycetes</taxon>
        <taxon>Mycobacteriales</taxon>
        <taxon>Nocardiaceae</taxon>
        <taxon>Rhodococcus</taxon>
    </lineage>
</organism>
<proteinExistence type="predicted"/>
<name>A0A438B1X7_9NOCA</name>
<dbReference type="AlphaFoldDB" id="A0A438B1X7"/>